<dbReference type="GO" id="GO:0003735">
    <property type="term" value="F:structural constituent of ribosome"/>
    <property type="evidence" value="ECO:0007669"/>
    <property type="project" value="InterPro"/>
</dbReference>
<dbReference type="NCBIfam" id="TIGR03625">
    <property type="entry name" value="L3_bact"/>
    <property type="match status" value="1"/>
</dbReference>
<dbReference type="Pfam" id="PF00297">
    <property type="entry name" value="Ribosomal_L3"/>
    <property type="match status" value="1"/>
</dbReference>
<dbReference type="EMBL" id="UINC01019080">
    <property type="protein sequence ID" value="SVA80603.1"/>
    <property type="molecule type" value="Genomic_DNA"/>
</dbReference>
<dbReference type="InterPro" id="IPR019927">
    <property type="entry name" value="Ribosomal_uL3_bac/org-type"/>
</dbReference>
<dbReference type="InterPro" id="IPR009000">
    <property type="entry name" value="Transl_B-barrel_sf"/>
</dbReference>
<gene>
    <name evidence="8" type="ORF">METZ01_LOCUS133457</name>
    <name evidence="7" type="ORF">METZ01_LOCUS97321</name>
</gene>
<dbReference type="InterPro" id="IPR000597">
    <property type="entry name" value="Ribosomal_uL3"/>
</dbReference>
<dbReference type="Gene3D" id="3.30.160.810">
    <property type="match status" value="1"/>
</dbReference>
<dbReference type="GO" id="GO:0006412">
    <property type="term" value="P:translation"/>
    <property type="evidence" value="ECO:0007669"/>
    <property type="project" value="InterPro"/>
</dbReference>
<proteinExistence type="inferred from homology"/>
<dbReference type="PANTHER" id="PTHR11229">
    <property type="entry name" value="50S RIBOSOMAL PROTEIN L3"/>
    <property type="match status" value="1"/>
</dbReference>
<organism evidence="8">
    <name type="scientific">marine metagenome</name>
    <dbReference type="NCBI Taxonomy" id="408172"/>
    <lineage>
        <taxon>unclassified sequences</taxon>
        <taxon>metagenomes</taxon>
        <taxon>ecological metagenomes</taxon>
    </lineage>
</organism>
<evidence type="ECO:0008006" key="9">
    <source>
        <dbReference type="Google" id="ProtNLM"/>
    </source>
</evidence>
<sequence>MSIVGIIGKVIGGTQYFYEDGTAHAVTAIEAGPCTITQIKSLKKDGYQSVQLGFERVKRSNKPKSGHLAVAGSDLFRHLRETKSEDYEGLEVGSQIDVGMFEAGEKVNVTGVSKGKGFQGGVKRYNFRGGPKTHGQSDRHRAPGSIGAGTTPGRVIKGMRMAGRMGGDKVTVKNLDVVMVDAERNLLLVKGAVPGHRNSLLLISKSNTKS</sequence>
<dbReference type="FunFam" id="2.40.30.10:FF:000004">
    <property type="entry name" value="50S ribosomal protein L3"/>
    <property type="match status" value="1"/>
</dbReference>
<dbReference type="HAMAP" id="MF_01325_B">
    <property type="entry name" value="Ribosomal_uL3_B"/>
    <property type="match status" value="1"/>
</dbReference>
<dbReference type="PANTHER" id="PTHR11229:SF16">
    <property type="entry name" value="LARGE RIBOSOMAL SUBUNIT PROTEIN UL3C"/>
    <property type="match status" value="1"/>
</dbReference>
<reference evidence="8" key="1">
    <citation type="submission" date="2018-05" db="EMBL/GenBank/DDBJ databases">
        <authorList>
            <person name="Lanie J.A."/>
            <person name="Ng W.-L."/>
            <person name="Kazmierczak K.M."/>
            <person name="Andrzejewski T.M."/>
            <person name="Davidsen T.M."/>
            <person name="Wayne K.J."/>
            <person name="Tettelin H."/>
            <person name="Glass J.I."/>
            <person name="Rusch D."/>
            <person name="Podicherti R."/>
            <person name="Tsui H.-C.T."/>
            <person name="Winkler M.E."/>
        </authorList>
    </citation>
    <scope>NUCLEOTIDE SEQUENCE</scope>
</reference>
<keyword evidence="2" id="KW-0699">rRNA-binding</keyword>
<evidence type="ECO:0000313" key="7">
    <source>
        <dbReference type="EMBL" id="SVA44467.1"/>
    </source>
</evidence>
<dbReference type="PROSITE" id="PS00474">
    <property type="entry name" value="RIBOSOMAL_L3"/>
    <property type="match status" value="1"/>
</dbReference>
<protein>
    <recommendedName>
        <fullName evidence="9">50S ribosomal protein L3</fullName>
    </recommendedName>
</protein>
<evidence type="ECO:0000256" key="3">
    <source>
        <dbReference type="ARBA" id="ARBA00022884"/>
    </source>
</evidence>
<comment type="similarity">
    <text evidence="1">Belongs to the universal ribosomal protein uL3 family.</text>
</comment>
<keyword evidence="4" id="KW-0689">Ribosomal protein</keyword>
<keyword evidence="5" id="KW-0687">Ribonucleoprotein</keyword>
<dbReference type="GO" id="GO:0019843">
    <property type="term" value="F:rRNA binding"/>
    <property type="evidence" value="ECO:0007669"/>
    <property type="project" value="UniProtKB-KW"/>
</dbReference>
<evidence type="ECO:0000256" key="4">
    <source>
        <dbReference type="ARBA" id="ARBA00022980"/>
    </source>
</evidence>
<evidence type="ECO:0000256" key="1">
    <source>
        <dbReference type="ARBA" id="ARBA00006540"/>
    </source>
</evidence>
<feature type="region of interest" description="Disordered" evidence="6">
    <location>
        <begin position="127"/>
        <end position="153"/>
    </location>
</feature>
<dbReference type="InterPro" id="IPR019926">
    <property type="entry name" value="Ribosomal_uL3_CS"/>
</dbReference>
<name>A0A381YVJ5_9ZZZZ</name>
<dbReference type="GO" id="GO:0022625">
    <property type="term" value="C:cytosolic large ribosomal subunit"/>
    <property type="evidence" value="ECO:0007669"/>
    <property type="project" value="TreeGrafter"/>
</dbReference>
<dbReference type="EMBL" id="UINC01009952">
    <property type="protein sequence ID" value="SVA44467.1"/>
    <property type="molecule type" value="Genomic_DNA"/>
</dbReference>
<dbReference type="SUPFAM" id="SSF50447">
    <property type="entry name" value="Translation proteins"/>
    <property type="match status" value="1"/>
</dbReference>
<dbReference type="Gene3D" id="2.40.30.10">
    <property type="entry name" value="Translation factors"/>
    <property type="match status" value="1"/>
</dbReference>
<evidence type="ECO:0000256" key="2">
    <source>
        <dbReference type="ARBA" id="ARBA00022730"/>
    </source>
</evidence>
<accession>A0A381YVJ5</accession>
<evidence type="ECO:0000256" key="5">
    <source>
        <dbReference type="ARBA" id="ARBA00023274"/>
    </source>
</evidence>
<evidence type="ECO:0000313" key="8">
    <source>
        <dbReference type="EMBL" id="SVA80603.1"/>
    </source>
</evidence>
<keyword evidence="3" id="KW-0694">RNA-binding</keyword>
<evidence type="ECO:0000256" key="6">
    <source>
        <dbReference type="SAM" id="MobiDB-lite"/>
    </source>
</evidence>
<dbReference type="AlphaFoldDB" id="A0A381YVJ5"/>